<sequence length="673" mass="71933">MMPASLTPILAFSLAHQGWEMSSGLSWLSSLLPAVACAGVEFRMDGKAEGVIDLQQRIKSAADVERLRLRVGGLLQRDGGEVPACWRMLEHAIGLGVFELPFDECWLELDHVAQGQLPALSCFIKFDDRVDAPDLAVRAERWLACFGQALGDGARSVLQRCQAACRPGQRVSYLGFMLGRPGAPLRLIVEGVAWDGFQPLLGGIGWQGDGEALQRELDFLFGHFDRIRLALTVGDAVEAAFGLECFVGRSGERDMRWSGALGALAGRGLCTEAHRRRIAAWPDTATPATASAPWPDAMLIDALAKGANWLGRLDFRISHVKLGFDGKALAGAKAYLGFVETWEDLAAPASVADPARRGTGPRSAGEACGAALDFLLDSRMPGGWWLDYPGLQNASDEWVSAYAANAILDHAGDAAALAAAARAWSLLSTSTRDGWGWNRVKPADADSSIWALRLAARLGAAGARQAHAGLDFLRAHMSQSGGLRTYARECVKQGPHSQPMLPAWFDVQDCVTAAAAGLEAFKEGALGHLRRSQGPEGAWTSYWWVDAAYPTALAVEALAASPQPGDRAIIGRAVDWAARRCVPAAGEDGARCGGPFSRALLARILGHAAYPDKALLTRLRDGLLQDQLADGSWTASAWMAIPLEGRSLIVVDGARIITSSTVLASLARLRHVV</sequence>
<protein>
    <recommendedName>
        <fullName evidence="3">Squalene cyclase C-terminal domain-containing protein</fullName>
    </recommendedName>
</protein>
<dbReference type="RefSeq" id="WP_124081833.1">
    <property type="nucleotide sequence ID" value="NZ_UWPJ01000039.1"/>
</dbReference>
<evidence type="ECO:0000313" key="2">
    <source>
        <dbReference type="Proteomes" id="UP000277294"/>
    </source>
</evidence>
<evidence type="ECO:0008006" key="3">
    <source>
        <dbReference type="Google" id="ProtNLM"/>
    </source>
</evidence>
<dbReference type="Gene3D" id="1.50.10.20">
    <property type="match status" value="1"/>
</dbReference>
<proteinExistence type="predicted"/>
<name>A0A3P4B8I4_9BURK</name>
<gene>
    <name evidence="1" type="ORF">PIGHUM_04350</name>
</gene>
<dbReference type="SUPFAM" id="SSF48239">
    <property type="entry name" value="Terpenoid cyclases/Protein prenyltransferases"/>
    <property type="match status" value="1"/>
</dbReference>
<dbReference type="InterPro" id="IPR008930">
    <property type="entry name" value="Terpenoid_cyclase/PrenylTrfase"/>
</dbReference>
<dbReference type="Proteomes" id="UP000277294">
    <property type="component" value="Unassembled WGS sequence"/>
</dbReference>
<reference evidence="1 2" key="1">
    <citation type="submission" date="2018-10" db="EMBL/GenBank/DDBJ databases">
        <authorList>
            <person name="Criscuolo A."/>
        </authorList>
    </citation>
    <scope>NUCLEOTIDE SEQUENCE [LARGE SCALE GENOMIC DNA]</scope>
    <source>
        <strain evidence="1">DnA1</strain>
    </source>
</reference>
<organism evidence="1 2">
    <name type="scientific">Pigmentiphaga humi</name>
    <dbReference type="NCBI Taxonomy" id="2478468"/>
    <lineage>
        <taxon>Bacteria</taxon>
        <taxon>Pseudomonadati</taxon>
        <taxon>Pseudomonadota</taxon>
        <taxon>Betaproteobacteria</taxon>
        <taxon>Burkholderiales</taxon>
        <taxon>Alcaligenaceae</taxon>
        <taxon>Pigmentiphaga</taxon>
    </lineage>
</organism>
<dbReference type="AlphaFoldDB" id="A0A3P4B8I4"/>
<dbReference type="EMBL" id="UWPJ01000039">
    <property type="protein sequence ID" value="VCU72251.1"/>
    <property type="molecule type" value="Genomic_DNA"/>
</dbReference>
<evidence type="ECO:0000313" key="1">
    <source>
        <dbReference type="EMBL" id="VCU72251.1"/>
    </source>
</evidence>
<keyword evidence="2" id="KW-1185">Reference proteome</keyword>
<dbReference type="OrthoDB" id="9758578at2"/>
<accession>A0A3P4B8I4</accession>